<dbReference type="Proteomes" id="UP000094893">
    <property type="component" value="Unassembled WGS sequence"/>
</dbReference>
<dbReference type="InterPro" id="IPR050832">
    <property type="entry name" value="Bact_Acetyltransf"/>
</dbReference>
<gene>
    <name evidence="4" type="ORF">A6P07_19075</name>
</gene>
<dbReference type="RefSeq" id="WP_024892573.1">
    <property type="nucleotide sequence ID" value="NZ_LWRZ01000448.1"/>
</dbReference>
<dbReference type="GO" id="GO:0016747">
    <property type="term" value="F:acyltransferase activity, transferring groups other than amino-acyl groups"/>
    <property type="evidence" value="ECO:0007669"/>
    <property type="project" value="InterPro"/>
</dbReference>
<name>A0A1C2JL23_ACITH</name>
<protein>
    <recommendedName>
        <fullName evidence="3">N-acetyltransferase domain-containing protein</fullName>
    </recommendedName>
</protein>
<feature type="domain" description="N-acetyltransferase" evidence="3">
    <location>
        <begin position="13"/>
        <end position="165"/>
    </location>
</feature>
<comment type="caution">
    <text evidence="4">The sequence shown here is derived from an EMBL/GenBank/DDBJ whole genome shotgun (WGS) entry which is preliminary data.</text>
</comment>
<dbReference type="InterPro" id="IPR016181">
    <property type="entry name" value="Acyl_CoA_acyltransferase"/>
</dbReference>
<dbReference type="Pfam" id="PF00583">
    <property type="entry name" value="Acetyltransf_1"/>
    <property type="match status" value="1"/>
</dbReference>
<dbReference type="CDD" id="cd04301">
    <property type="entry name" value="NAT_SF"/>
    <property type="match status" value="1"/>
</dbReference>
<evidence type="ECO:0000256" key="1">
    <source>
        <dbReference type="ARBA" id="ARBA00022679"/>
    </source>
</evidence>
<keyword evidence="1" id="KW-0808">Transferase</keyword>
<dbReference type="PANTHER" id="PTHR43877:SF2">
    <property type="entry name" value="AMINOALKYLPHOSPHONATE N-ACETYLTRANSFERASE-RELATED"/>
    <property type="match status" value="1"/>
</dbReference>
<dbReference type="AlphaFoldDB" id="A0A1C2JL23"/>
<dbReference type="InterPro" id="IPR000182">
    <property type="entry name" value="GNAT_dom"/>
</dbReference>
<keyword evidence="2" id="KW-0012">Acyltransferase</keyword>
<dbReference type="SUPFAM" id="SSF55729">
    <property type="entry name" value="Acyl-CoA N-acyltransferases (Nat)"/>
    <property type="match status" value="1"/>
</dbReference>
<evidence type="ECO:0000259" key="3">
    <source>
        <dbReference type="PROSITE" id="PS51186"/>
    </source>
</evidence>
<reference evidence="4 5" key="1">
    <citation type="journal article" date="2016" name="Int. J. Mol. Sci.">
        <title>Comparative genomics of the extreme acidophile Acidithiobacillus thiooxidans reveals intraspecific divergence and niche adaptation.</title>
        <authorList>
            <person name="Zhang X."/>
            <person name="Feng X."/>
            <person name="Tao J."/>
            <person name="Ma L."/>
            <person name="Xiao Y."/>
            <person name="Liang Y."/>
            <person name="Liu X."/>
            <person name="Yin H."/>
        </authorList>
    </citation>
    <scope>NUCLEOTIDE SEQUENCE [LARGE SCALE GENOMIC DNA]</scope>
    <source>
        <strain evidence="4 5">A02</strain>
    </source>
</reference>
<evidence type="ECO:0000313" key="5">
    <source>
        <dbReference type="Proteomes" id="UP000094893"/>
    </source>
</evidence>
<dbReference type="PANTHER" id="PTHR43877">
    <property type="entry name" value="AMINOALKYLPHOSPHONATE N-ACETYLTRANSFERASE-RELATED-RELATED"/>
    <property type="match status" value="1"/>
</dbReference>
<proteinExistence type="predicted"/>
<accession>A0A1C2JL23</accession>
<evidence type="ECO:0000313" key="4">
    <source>
        <dbReference type="EMBL" id="OCX67976.1"/>
    </source>
</evidence>
<dbReference type="EMBL" id="LWSA01000323">
    <property type="protein sequence ID" value="OCX67976.1"/>
    <property type="molecule type" value="Genomic_DNA"/>
</dbReference>
<dbReference type="Gene3D" id="3.40.630.30">
    <property type="match status" value="1"/>
</dbReference>
<dbReference type="PROSITE" id="PS51186">
    <property type="entry name" value="GNAT"/>
    <property type="match status" value="1"/>
</dbReference>
<organism evidence="4 5">
    <name type="scientific">Acidithiobacillus thiooxidans</name>
    <name type="common">Thiobacillus thiooxidans</name>
    <dbReference type="NCBI Taxonomy" id="930"/>
    <lineage>
        <taxon>Bacteria</taxon>
        <taxon>Pseudomonadati</taxon>
        <taxon>Pseudomonadota</taxon>
        <taxon>Acidithiobacillia</taxon>
        <taxon>Acidithiobacillales</taxon>
        <taxon>Acidithiobacillaceae</taxon>
        <taxon>Acidithiobacillus</taxon>
    </lineage>
</organism>
<evidence type="ECO:0000256" key="2">
    <source>
        <dbReference type="ARBA" id="ARBA00023315"/>
    </source>
</evidence>
<sequence length="170" mass="18923">MTTMEPSSTSLALRFQTAHSSDEPEILAFFKERLAELDLPYVPGKSDQDITDIDQLYATRGLFLVVRFQGQLVGTGGLRQGTCPEEADLTKLYLDPSLRNDGLGALMLDVLVAQAKEYGYQRISLLTNTRLQAAIHLFRKKGFIPDLNQADMPASCDLRMVLDLTSSEEH</sequence>